<dbReference type="PANTHER" id="PTHR43677:SF4">
    <property type="entry name" value="QUINONE OXIDOREDUCTASE-LIKE PROTEIN 2"/>
    <property type="match status" value="1"/>
</dbReference>
<name>A0AAN5CPD8_9BILA</name>
<comment type="caution">
    <text evidence="2">The sequence shown here is derived from an EMBL/GenBank/DDBJ whole genome shotgun (WGS) entry which is preliminary data.</text>
</comment>
<dbReference type="InterPro" id="IPR051397">
    <property type="entry name" value="Zn-ADH-like_protein"/>
</dbReference>
<reference evidence="3" key="1">
    <citation type="submission" date="2022-10" db="EMBL/GenBank/DDBJ databases">
        <title>Genome assembly of Pristionchus species.</title>
        <authorList>
            <person name="Yoshida K."/>
            <person name="Sommer R.J."/>
        </authorList>
    </citation>
    <scope>NUCLEOTIDE SEQUENCE [LARGE SCALE GENOMIC DNA]</scope>
    <source>
        <strain evidence="3">RS5460</strain>
    </source>
</reference>
<dbReference type="InterPro" id="IPR013149">
    <property type="entry name" value="ADH-like_C"/>
</dbReference>
<dbReference type="GO" id="GO:0016491">
    <property type="term" value="F:oxidoreductase activity"/>
    <property type="evidence" value="ECO:0007669"/>
    <property type="project" value="InterPro"/>
</dbReference>
<evidence type="ECO:0000313" key="2">
    <source>
        <dbReference type="EMBL" id="GMR48128.1"/>
    </source>
</evidence>
<organism evidence="2 3">
    <name type="scientific">Pristionchus mayeri</name>
    <dbReference type="NCBI Taxonomy" id="1317129"/>
    <lineage>
        <taxon>Eukaryota</taxon>
        <taxon>Metazoa</taxon>
        <taxon>Ecdysozoa</taxon>
        <taxon>Nematoda</taxon>
        <taxon>Chromadorea</taxon>
        <taxon>Rhabditida</taxon>
        <taxon>Rhabditina</taxon>
        <taxon>Diplogasteromorpha</taxon>
        <taxon>Diplogasteroidea</taxon>
        <taxon>Neodiplogasteridae</taxon>
        <taxon>Pristionchus</taxon>
    </lineage>
</organism>
<dbReference type="Pfam" id="PF00107">
    <property type="entry name" value="ADH_zinc_N"/>
    <property type="match status" value="1"/>
</dbReference>
<dbReference type="InterPro" id="IPR036291">
    <property type="entry name" value="NAD(P)-bd_dom_sf"/>
</dbReference>
<evidence type="ECO:0000259" key="1">
    <source>
        <dbReference type="SMART" id="SM00829"/>
    </source>
</evidence>
<gene>
    <name evidence="2" type="ORF">PMAYCL1PPCAC_18323</name>
</gene>
<dbReference type="InterPro" id="IPR011032">
    <property type="entry name" value="GroES-like_sf"/>
</dbReference>
<accession>A0AAN5CPD8</accession>
<feature type="domain" description="Enoyl reductase (ER)" evidence="1">
    <location>
        <begin position="31"/>
        <end position="345"/>
    </location>
</feature>
<evidence type="ECO:0000313" key="3">
    <source>
        <dbReference type="Proteomes" id="UP001328107"/>
    </source>
</evidence>
<dbReference type="InterPro" id="IPR013154">
    <property type="entry name" value="ADH-like_N"/>
</dbReference>
<dbReference type="Pfam" id="PF08240">
    <property type="entry name" value="ADH_N"/>
    <property type="match status" value="1"/>
</dbReference>
<protein>
    <recommendedName>
        <fullName evidence="1">Enoyl reductase (ER) domain-containing protein</fullName>
    </recommendedName>
</protein>
<dbReference type="SMART" id="SM00829">
    <property type="entry name" value="PKS_ER"/>
    <property type="match status" value="1"/>
</dbReference>
<keyword evidence="3" id="KW-1185">Reference proteome</keyword>
<dbReference type="PANTHER" id="PTHR43677">
    <property type="entry name" value="SHORT-CHAIN DEHYDROGENASE/REDUCTASE"/>
    <property type="match status" value="1"/>
</dbReference>
<dbReference type="AlphaFoldDB" id="A0AAN5CPD8"/>
<dbReference type="GO" id="GO:0005739">
    <property type="term" value="C:mitochondrion"/>
    <property type="evidence" value="ECO:0007669"/>
    <property type="project" value="TreeGrafter"/>
</dbReference>
<dbReference type="EMBL" id="BTRK01000004">
    <property type="protein sequence ID" value="GMR48128.1"/>
    <property type="molecule type" value="Genomic_DNA"/>
</dbReference>
<proteinExistence type="predicted"/>
<dbReference type="Gene3D" id="3.40.50.720">
    <property type="entry name" value="NAD(P)-binding Rossmann-like Domain"/>
    <property type="match status" value="1"/>
</dbReference>
<dbReference type="Gene3D" id="3.90.180.10">
    <property type="entry name" value="Medium-chain alcohol dehydrogenases, catalytic domain"/>
    <property type="match status" value="1"/>
</dbReference>
<dbReference type="SUPFAM" id="SSF51735">
    <property type="entry name" value="NAD(P)-binding Rossmann-fold domains"/>
    <property type="match status" value="1"/>
</dbReference>
<dbReference type="SUPFAM" id="SSF50129">
    <property type="entry name" value="GroES-like"/>
    <property type="match status" value="1"/>
</dbReference>
<sequence>MILFKNPKLFQSTLVTGSRFINRYYHAAVVSDYGKIEYREMKNNSPREDEILIDVESVGVNPADMRMINGTYHLKPRVPFTPGFELAGNVKSIGKGVKKWKEGDRVVVLRSSGTGGFAEDCIVDTNADVIVPLPFSIDYETAAAVSIAYGTSYLALEKMAKNREGANVLVLSSRGMIAFAAIDLAHNLFKANVMAASDDEQRLDKLRETGVSRTINYQKEKLIETVRKSTMNHGVDVAIDTVGGSVFTQAVDCVRPGGSLFSLGFTSGEIPTINLLDLHRSQVSISGVWLGAHPKQEIERIVGMLIGLFDQQFLQARVEAKFSLKDVQKCMEDINNNKLFGKVLINPKD</sequence>
<dbReference type="Proteomes" id="UP001328107">
    <property type="component" value="Unassembled WGS sequence"/>
</dbReference>
<dbReference type="InterPro" id="IPR020843">
    <property type="entry name" value="ER"/>
</dbReference>